<name>A0AA35KYW8_9SAUR</name>
<reference evidence="4" key="1">
    <citation type="submission" date="2022-12" db="EMBL/GenBank/DDBJ databases">
        <authorList>
            <person name="Alioto T."/>
            <person name="Alioto T."/>
            <person name="Gomez Garrido J."/>
        </authorList>
    </citation>
    <scope>NUCLEOTIDE SEQUENCE</scope>
</reference>
<organism evidence="4 5">
    <name type="scientific">Podarcis lilfordi</name>
    <name type="common">Lilford's wall lizard</name>
    <dbReference type="NCBI Taxonomy" id="74358"/>
    <lineage>
        <taxon>Eukaryota</taxon>
        <taxon>Metazoa</taxon>
        <taxon>Chordata</taxon>
        <taxon>Craniata</taxon>
        <taxon>Vertebrata</taxon>
        <taxon>Euteleostomi</taxon>
        <taxon>Lepidosauria</taxon>
        <taxon>Squamata</taxon>
        <taxon>Bifurcata</taxon>
        <taxon>Unidentata</taxon>
        <taxon>Episquamata</taxon>
        <taxon>Laterata</taxon>
        <taxon>Lacertibaenia</taxon>
        <taxon>Lacertidae</taxon>
        <taxon>Podarcis</taxon>
    </lineage>
</organism>
<evidence type="ECO:0000259" key="3">
    <source>
        <dbReference type="PROSITE" id="PS51304"/>
    </source>
</evidence>
<dbReference type="PANTHER" id="PTHR11346:SF97">
    <property type="entry name" value="GALECTIN-1"/>
    <property type="match status" value="1"/>
</dbReference>
<dbReference type="Pfam" id="PF00337">
    <property type="entry name" value="Gal-bind_lectin"/>
    <property type="match status" value="1"/>
</dbReference>
<dbReference type="InterPro" id="IPR013320">
    <property type="entry name" value="ConA-like_dom_sf"/>
</dbReference>
<evidence type="ECO:0000313" key="4">
    <source>
        <dbReference type="EMBL" id="CAI5786058.1"/>
    </source>
</evidence>
<dbReference type="FunFam" id="2.60.120.200:FF:000021">
    <property type="entry name" value="Galectin"/>
    <property type="match status" value="1"/>
</dbReference>
<dbReference type="InterPro" id="IPR001079">
    <property type="entry name" value="Galectin_CRD"/>
</dbReference>
<dbReference type="PROSITE" id="PS51304">
    <property type="entry name" value="GALECTIN"/>
    <property type="match status" value="1"/>
</dbReference>
<dbReference type="PANTHER" id="PTHR11346">
    <property type="entry name" value="GALECTIN"/>
    <property type="match status" value="1"/>
</dbReference>
<keyword evidence="1 2" id="KW-0430">Lectin</keyword>
<dbReference type="SMART" id="SM00908">
    <property type="entry name" value="Gal-bind_lectin"/>
    <property type="match status" value="1"/>
</dbReference>
<dbReference type="InterPro" id="IPR044156">
    <property type="entry name" value="Galectin-like"/>
</dbReference>
<evidence type="ECO:0000256" key="2">
    <source>
        <dbReference type="RuleBase" id="RU102079"/>
    </source>
</evidence>
<gene>
    <name evidence="4" type="ORF">PODLI_1B025426</name>
</gene>
<dbReference type="Proteomes" id="UP001178461">
    <property type="component" value="Chromosome 10"/>
</dbReference>
<dbReference type="SUPFAM" id="SSF49899">
    <property type="entry name" value="Concanavalin A-like lectins/glucanases"/>
    <property type="match status" value="1"/>
</dbReference>
<evidence type="ECO:0000313" key="5">
    <source>
        <dbReference type="Proteomes" id="UP001178461"/>
    </source>
</evidence>
<dbReference type="SMART" id="SM00276">
    <property type="entry name" value="GLECT"/>
    <property type="match status" value="1"/>
</dbReference>
<dbReference type="GO" id="GO:0005615">
    <property type="term" value="C:extracellular space"/>
    <property type="evidence" value="ECO:0007669"/>
    <property type="project" value="TreeGrafter"/>
</dbReference>
<proteinExistence type="predicted"/>
<sequence>MKTAFSIHKEGCATSPTNSCRHPLLRPSSAAAFGLVVGACDSSAASLYKGKGVALSSPTTLSKDPSELQEQTAWKDSIMPGITCTSLHVAPGARLAVKGDIPAGAKSWVINLGKGQNDIMLHFNARFDAHGDIRTIVCNSKINGKWGQEHRETNFPFQEGSSAEVLFTHDKNELTITLPGNHQFKVPNGAHLEGIEYVCVEGDFNFKGISLG</sequence>
<keyword evidence="5" id="KW-1185">Reference proteome</keyword>
<dbReference type="GO" id="GO:0043236">
    <property type="term" value="F:laminin binding"/>
    <property type="evidence" value="ECO:0007669"/>
    <property type="project" value="TreeGrafter"/>
</dbReference>
<dbReference type="Gene3D" id="2.60.120.200">
    <property type="match status" value="1"/>
</dbReference>
<dbReference type="CDD" id="cd00070">
    <property type="entry name" value="GLECT"/>
    <property type="match status" value="1"/>
</dbReference>
<feature type="domain" description="Galectin" evidence="3">
    <location>
        <begin position="81"/>
        <end position="212"/>
    </location>
</feature>
<evidence type="ECO:0000256" key="1">
    <source>
        <dbReference type="ARBA" id="ARBA00022734"/>
    </source>
</evidence>
<dbReference type="EMBL" id="OX395135">
    <property type="protein sequence ID" value="CAI5786058.1"/>
    <property type="molecule type" value="Genomic_DNA"/>
</dbReference>
<dbReference type="GO" id="GO:0030395">
    <property type="term" value="F:lactose binding"/>
    <property type="evidence" value="ECO:0007669"/>
    <property type="project" value="TreeGrafter"/>
</dbReference>
<dbReference type="AlphaFoldDB" id="A0AA35KYW8"/>
<accession>A0AA35KYW8</accession>
<protein>
    <recommendedName>
        <fullName evidence="2">Galectin</fullName>
    </recommendedName>
</protein>